<dbReference type="RefSeq" id="WP_126447132.1">
    <property type="nucleotide sequence ID" value="NZ_CP034549.1"/>
</dbReference>
<dbReference type="EMBL" id="CP034549">
    <property type="protein sequence ID" value="AZQ44065.1"/>
    <property type="molecule type" value="Genomic_DNA"/>
</dbReference>
<dbReference type="KEGG" id="noj:EJ995_07405"/>
<dbReference type="AlphaFoldDB" id="A0A3S9MXS8"/>
<evidence type="ECO:0008006" key="3">
    <source>
        <dbReference type="Google" id="ProtNLM"/>
    </source>
</evidence>
<organism evidence="1 2">
    <name type="scientific">Nonlabens ponticola</name>
    <dbReference type="NCBI Taxonomy" id="2496866"/>
    <lineage>
        <taxon>Bacteria</taxon>
        <taxon>Pseudomonadati</taxon>
        <taxon>Bacteroidota</taxon>
        <taxon>Flavobacteriia</taxon>
        <taxon>Flavobacteriales</taxon>
        <taxon>Flavobacteriaceae</taxon>
        <taxon>Nonlabens</taxon>
    </lineage>
</organism>
<proteinExistence type="predicted"/>
<dbReference type="Proteomes" id="UP000279600">
    <property type="component" value="Chromosome"/>
</dbReference>
<sequence length="82" mass="9855">MAGRIFIKCDDAQVLSTRDQYRDLNPKEKFRLKLHKTHCPGCRSFHTNNATFSRNLNKLKWVRLTDKEKLRIKKLLEKHMSR</sequence>
<reference evidence="1 2" key="1">
    <citation type="submission" date="2018-12" db="EMBL/GenBank/DDBJ databases">
        <title>Complete genome of Nonlabens sp. MJ115.</title>
        <authorList>
            <person name="Choi H.S."/>
            <person name="Jung J."/>
        </authorList>
    </citation>
    <scope>NUCLEOTIDE SEQUENCE [LARGE SCALE GENOMIC DNA]</scope>
    <source>
        <strain evidence="1 2">MJ115</strain>
    </source>
</reference>
<accession>A0A3S9MXS8</accession>
<evidence type="ECO:0000313" key="1">
    <source>
        <dbReference type="EMBL" id="AZQ44065.1"/>
    </source>
</evidence>
<evidence type="ECO:0000313" key="2">
    <source>
        <dbReference type="Proteomes" id="UP000279600"/>
    </source>
</evidence>
<protein>
    <recommendedName>
        <fullName evidence="3">Zf-HC2 domain-containing protein</fullName>
    </recommendedName>
</protein>
<name>A0A3S9MXS8_9FLAO</name>
<dbReference type="OrthoDB" id="1262821at2"/>
<gene>
    <name evidence="1" type="ORF">EJ995_07405</name>
</gene>
<keyword evidence="2" id="KW-1185">Reference proteome</keyword>